<dbReference type="InterPro" id="IPR015421">
    <property type="entry name" value="PyrdxlP-dep_Trfase_major"/>
</dbReference>
<dbReference type="InterPro" id="IPR050881">
    <property type="entry name" value="LL-DAP_aminotransferase"/>
</dbReference>
<comment type="caution">
    <text evidence="6">The sequence shown here is derived from an EMBL/GenBank/DDBJ whole genome shotgun (WGS) entry which is preliminary data.</text>
</comment>
<sequence length="387" mass="43336">MGYFQPAERLQLIPPYLFKNIDEKKEQVRARGVDIIDLGVGDPDLPTPKFIVERMQEAVADPSTHRYPLYSGMNDFREAVARWYKRRFNVELDPETEVLTLIGCKEGIAHLPLGVNNPEDVNIMTTPAYPVYRMGTLFAGAVPFFAPLLRENNFFPSFNEIPPLEARDAKLFFFNYPNNPTAAVADLDFFQKMLDFCQEYRIVPVHDASYTELAFDGCRPPSFLQLPGAKDVAIEFHSLSKTYNMTGWRLGMVVGNREVLAALGKIKSNIDSGAFNAIQLAGIAALDSDQSCVAENCRIYQERRDIVVSGLKKLGYDLETPKATFYLWLPVPPGFDSMKFTTHLLENAGIVPVPGVGFGEPGEGYVRLALTVPKERLEEALARIAKL</sequence>
<dbReference type="InterPro" id="IPR015422">
    <property type="entry name" value="PyrdxlP-dep_Trfase_small"/>
</dbReference>
<evidence type="ECO:0000256" key="3">
    <source>
        <dbReference type="ARBA" id="ARBA00022679"/>
    </source>
</evidence>
<feature type="domain" description="Aminotransferase class I/classII large" evidence="5">
    <location>
        <begin position="34"/>
        <end position="384"/>
    </location>
</feature>
<evidence type="ECO:0000259" key="5">
    <source>
        <dbReference type="Pfam" id="PF00155"/>
    </source>
</evidence>
<dbReference type="InterPro" id="IPR015424">
    <property type="entry name" value="PyrdxlP-dep_Trfase"/>
</dbReference>
<dbReference type="Pfam" id="PF00155">
    <property type="entry name" value="Aminotran_1_2"/>
    <property type="match status" value="1"/>
</dbReference>
<evidence type="ECO:0000256" key="1">
    <source>
        <dbReference type="ARBA" id="ARBA00001933"/>
    </source>
</evidence>
<dbReference type="AlphaFoldDB" id="A0A7C3ZBG6"/>
<dbReference type="GO" id="GO:0030170">
    <property type="term" value="F:pyridoxal phosphate binding"/>
    <property type="evidence" value="ECO:0007669"/>
    <property type="project" value="InterPro"/>
</dbReference>
<proteinExistence type="inferred from homology"/>
<comment type="similarity">
    <text evidence="4">Belongs to the class-I pyridoxal-phosphate-dependent aminotransferase family.</text>
</comment>
<dbReference type="SUPFAM" id="SSF53383">
    <property type="entry name" value="PLP-dependent transferases"/>
    <property type="match status" value="1"/>
</dbReference>
<dbReference type="InterPro" id="IPR004839">
    <property type="entry name" value="Aminotransferase_I/II_large"/>
</dbReference>
<evidence type="ECO:0000256" key="2">
    <source>
        <dbReference type="ARBA" id="ARBA00022576"/>
    </source>
</evidence>
<dbReference type="EMBL" id="DTMF01000255">
    <property type="protein sequence ID" value="HGF34773.1"/>
    <property type="molecule type" value="Genomic_DNA"/>
</dbReference>
<comment type="cofactor">
    <cofactor evidence="1 4">
        <name>pyridoxal 5'-phosphate</name>
        <dbReference type="ChEBI" id="CHEBI:597326"/>
    </cofactor>
</comment>
<dbReference type="Gene3D" id="3.40.640.10">
    <property type="entry name" value="Type I PLP-dependent aspartate aminotransferase-like (Major domain)"/>
    <property type="match status" value="1"/>
</dbReference>
<dbReference type="GO" id="GO:0008483">
    <property type="term" value="F:transaminase activity"/>
    <property type="evidence" value="ECO:0007669"/>
    <property type="project" value="UniProtKB-KW"/>
</dbReference>
<dbReference type="PANTHER" id="PTHR42832">
    <property type="entry name" value="AMINO ACID AMINOTRANSFERASE"/>
    <property type="match status" value="1"/>
</dbReference>
<name>A0A7C3ZBG6_9BACT</name>
<gene>
    <name evidence="6" type="ORF">ENW96_10355</name>
</gene>
<dbReference type="InterPro" id="IPR004838">
    <property type="entry name" value="NHTrfase_class1_PyrdxlP-BS"/>
</dbReference>
<protein>
    <recommendedName>
        <fullName evidence="4">Aminotransferase</fullName>
        <ecNumber evidence="4">2.6.1.-</ecNumber>
    </recommendedName>
</protein>
<dbReference type="PANTHER" id="PTHR42832:SF3">
    <property type="entry name" value="L-GLUTAMINE--4-(METHYLSULFANYL)-2-OXOBUTANOATE AMINOTRANSFERASE"/>
    <property type="match status" value="1"/>
</dbReference>
<dbReference type="Gene3D" id="3.90.1150.10">
    <property type="entry name" value="Aspartate Aminotransferase, domain 1"/>
    <property type="match status" value="1"/>
</dbReference>
<keyword evidence="2 4" id="KW-0032">Aminotransferase</keyword>
<accession>A0A7C3ZBG6</accession>
<evidence type="ECO:0000313" key="6">
    <source>
        <dbReference type="EMBL" id="HGF34773.1"/>
    </source>
</evidence>
<dbReference type="NCBIfam" id="NF006756">
    <property type="entry name" value="PRK09276.1"/>
    <property type="match status" value="1"/>
</dbReference>
<keyword evidence="3 4" id="KW-0808">Transferase</keyword>
<dbReference type="CDD" id="cd00609">
    <property type="entry name" value="AAT_like"/>
    <property type="match status" value="1"/>
</dbReference>
<dbReference type="EC" id="2.6.1.-" evidence="4"/>
<reference evidence="6" key="1">
    <citation type="journal article" date="2020" name="mSystems">
        <title>Genome- and Community-Level Interaction Insights into Carbon Utilization and Element Cycling Functions of Hydrothermarchaeota in Hydrothermal Sediment.</title>
        <authorList>
            <person name="Zhou Z."/>
            <person name="Liu Y."/>
            <person name="Xu W."/>
            <person name="Pan J."/>
            <person name="Luo Z.H."/>
            <person name="Li M."/>
        </authorList>
    </citation>
    <scope>NUCLEOTIDE SEQUENCE [LARGE SCALE GENOMIC DNA]</scope>
    <source>
        <strain evidence="6">SpSt-897</strain>
    </source>
</reference>
<organism evidence="6">
    <name type="scientific">Desulfobacca acetoxidans</name>
    <dbReference type="NCBI Taxonomy" id="60893"/>
    <lineage>
        <taxon>Bacteria</taxon>
        <taxon>Pseudomonadati</taxon>
        <taxon>Thermodesulfobacteriota</taxon>
        <taxon>Desulfobaccia</taxon>
        <taxon>Desulfobaccales</taxon>
        <taxon>Desulfobaccaceae</taxon>
        <taxon>Desulfobacca</taxon>
    </lineage>
</organism>
<evidence type="ECO:0000256" key="4">
    <source>
        <dbReference type="RuleBase" id="RU000481"/>
    </source>
</evidence>
<dbReference type="PROSITE" id="PS00105">
    <property type="entry name" value="AA_TRANSFER_CLASS_1"/>
    <property type="match status" value="1"/>
</dbReference>